<feature type="signal peptide" evidence="4">
    <location>
        <begin position="1"/>
        <end position="24"/>
    </location>
</feature>
<dbReference type="Proteomes" id="UP000623129">
    <property type="component" value="Unassembled WGS sequence"/>
</dbReference>
<protein>
    <submittedName>
        <fullName evidence="5">Stigma-specific STIG1-like protein 1</fullName>
    </submittedName>
</protein>
<dbReference type="InterPro" id="IPR006969">
    <property type="entry name" value="Stig-like"/>
</dbReference>
<feature type="chain" id="PRO_5032434009" evidence="4">
    <location>
        <begin position="25"/>
        <end position="213"/>
    </location>
</feature>
<gene>
    <name evidence="5" type="ORF">FCM35_KLT02212</name>
</gene>
<evidence type="ECO:0000313" key="5">
    <source>
        <dbReference type="EMBL" id="KAF3332635.1"/>
    </source>
</evidence>
<sequence>MSAKTILFILALLAIGMMFSLVSSHPLTEEEEQKLFGSPATPNKEDQKNFKNPFSSNEGDKQNFFKNPFPSNEGDKPNYFKNPFPSNEGNKPNYLKNPLPMGPAPNEELPPYSMRGFNYWLNRYNPRATMTCDKFPRVCREKGSSGPDCCKKKCVNVMTDNLNCGECGRRCRFGEMCCGGTCVSVLYDKKNCGACKNRCKKGSFCNFGMCSYA</sequence>
<comment type="caution">
    <text evidence="5">The sequence shown here is derived from an EMBL/GenBank/DDBJ whole genome shotgun (WGS) entry which is preliminary data.</text>
</comment>
<evidence type="ECO:0000256" key="2">
    <source>
        <dbReference type="ARBA" id="ARBA00022729"/>
    </source>
</evidence>
<evidence type="ECO:0000256" key="3">
    <source>
        <dbReference type="SAM" id="MobiDB-lite"/>
    </source>
</evidence>
<evidence type="ECO:0000256" key="1">
    <source>
        <dbReference type="ARBA" id="ARBA00006010"/>
    </source>
</evidence>
<dbReference type="Pfam" id="PF04885">
    <property type="entry name" value="Stig1"/>
    <property type="match status" value="1"/>
</dbReference>
<feature type="region of interest" description="Disordered" evidence="3">
    <location>
        <begin position="32"/>
        <end position="83"/>
    </location>
</feature>
<dbReference type="AlphaFoldDB" id="A0A833QU19"/>
<dbReference type="EMBL" id="SWLB01000011">
    <property type="protein sequence ID" value="KAF3332635.1"/>
    <property type="molecule type" value="Genomic_DNA"/>
</dbReference>
<name>A0A833QU19_9POAL</name>
<evidence type="ECO:0000313" key="6">
    <source>
        <dbReference type="Proteomes" id="UP000623129"/>
    </source>
</evidence>
<dbReference type="OrthoDB" id="776013at2759"/>
<keyword evidence="6" id="KW-1185">Reference proteome</keyword>
<proteinExistence type="inferred from homology"/>
<dbReference type="PANTHER" id="PTHR33227">
    <property type="entry name" value="STIGMA-SPECIFIC STIG1-LIKE PROTEIN 3"/>
    <property type="match status" value="1"/>
</dbReference>
<dbReference type="PANTHER" id="PTHR33227:SF21">
    <property type="entry name" value="F12F1.21 PROTEIN"/>
    <property type="match status" value="1"/>
</dbReference>
<comment type="similarity">
    <text evidence="1">Belongs to the STIG1 family.</text>
</comment>
<keyword evidence="2 4" id="KW-0732">Signal</keyword>
<organism evidence="5 6">
    <name type="scientific">Carex littledalei</name>
    <dbReference type="NCBI Taxonomy" id="544730"/>
    <lineage>
        <taxon>Eukaryota</taxon>
        <taxon>Viridiplantae</taxon>
        <taxon>Streptophyta</taxon>
        <taxon>Embryophyta</taxon>
        <taxon>Tracheophyta</taxon>
        <taxon>Spermatophyta</taxon>
        <taxon>Magnoliopsida</taxon>
        <taxon>Liliopsida</taxon>
        <taxon>Poales</taxon>
        <taxon>Cyperaceae</taxon>
        <taxon>Cyperoideae</taxon>
        <taxon>Cariceae</taxon>
        <taxon>Carex</taxon>
        <taxon>Carex subgen. Euthyceras</taxon>
    </lineage>
</organism>
<accession>A0A833QU19</accession>
<evidence type="ECO:0000256" key="4">
    <source>
        <dbReference type="SAM" id="SignalP"/>
    </source>
</evidence>
<reference evidence="5" key="1">
    <citation type="submission" date="2020-01" db="EMBL/GenBank/DDBJ databases">
        <title>Genome sequence of Kobresia littledalei, the first chromosome-level genome in the family Cyperaceae.</title>
        <authorList>
            <person name="Qu G."/>
        </authorList>
    </citation>
    <scope>NUCLEOTIDE SEQUENCE</scope>
    <source>
        <strain evidence="5">C.B.Clarke</strain>
        <tissue evidence="5">Leaf</tissue>
    </source>
</reference>